<dbReference type="OrthoDB" id="9906614at2"/>
<keyword evidence="2" id="KW-1185">Reference proteome</keyword>
<organism evidence="1 2">
    <name type="scientific">Silvanigrella paludirubra</name>
    <dbReference type="NCBI Taxonomy" id="2499159"/>
    <lineage>
        <taxon>Bacteria</taxon>
        <taxon>Pseudomonadati</taxon>
        <taxon>Bdellovibrionota</taxon>
        <taxon>Oligoflexia</taxon>
        <taxon>Silvanigrellales</taxon>
        <taxon>Silvanigrellaceae</taxon>
        <taxon>Silvanigrella</taxon>
    </lineage>
</organism>
<comment type="caution">
    <text evidence="1">The sequence shown here is derived from an EMBL/GenBank/DDBJ whole genome shotgun (WGS) entry which is preliminary data.</text>
</comment>
<reference evidence="1 2" key="1">
    <citation type="submission" date="2019-10" db="EMBL/GenBank/DDBJ databases">
        <title>New species of Slilvanegrellaceae.</title>
        <authorList>
            <person name="Pitt A."/>
            <person name="Hahn M.W."/>
        </authorList>
    </citation>
    <scope>NUCLEOTIDE SEQUENCE [LARGE SCALE GENOMIC DNA]</scope>
    <source>
        <strain evidence="1 2">SP-Ram-0.45-NSY-1</strain>
    </source>
</reference>
<gene>
    <name evidence="1" type="ORF">GCL60_02070</name>
</gene>
<sequence length="74" mass="8349">MKNNLLILITCIFAVSCTVSIGDSKDQAKKSDEEIVNEMCNEGNLKACEVVDLIQKKKEEKYQRVIKESGIRSK</sequence>
<dbReference type="RefSeq" id="WP_153418254.1">
    <property type="nucleotide sequence ID" value="NZ_WFLM01000001.1"/>
</dbReference>
<accession>A0A6N6VZK8</accession>
<evidence type="ECO:0000313" key="1">
    <source>
        <dbReference type="EMBL" id="KAB8040736.1"/>
    </source>
</evidence>
<evidence type="ECO:0000313" key="2">
    <source>
        <dbReference type="Proteomes" id="UP000437748"/>
    </source>
</evidence>
<dbReference type="AlphaFoldDB" id="A0A6N6VZK8"/>
<dbReference type="Proteomes" id="UP000437748">
    <property type="component" value="Unassembled WGS sequence"/>
</dbReference>
<protein>
    <recommendedName>
        <fullName evidence="3">Lipoprotein</fullName>
    </recommendedName>
</protein>
<evidence type="ECO:0008006" key="3">
    <source>
        <dbReference type="Google" id="ProtNLM"/>
    </source>
</evidence>
<proteinExistence type="predicted"/>
<name>A0A6N6VZK8_9BACT</name>
<dbReference type="EMBL" id="WFLM01000001">
    <property type="protein sequence ID" value="KAB8040736.1"/>
    <property type="molecule type" value="Genomic_DNA"/>
</dbReference>